<evidence type="ECO:0000256" key="7">
    <source>
        <dbReference type="RuleBase" id="RU004466"/>
    </source>
</evidence>
<sequence>MFDLKKYIAEKRAKIEEFIKSYFNPAIVPPILHESVLYSLTAGGKRLRPILCISAYEACGGKEDITAYATAIEFIHTYSLIHDDLPAMDNDDLRRGKPTNHKIFGEAIAILAGDGLLTEAFRILSNPAYTDVEPLNLIKVIHELSSSAGVYGMVGGQAMDLISERKEPDKESVEFIHLNKTAKLISASVKSGAILASADDEQMKKIETYGLSIGLAFQIIDDILDIEGSTEEIGKPKGSDIEKGKMTYPRVYGITQSRKKAKQLIDEALNALETFDEKAEPLREIAKYIIKRTS</sequence>
<accession>A0AAU8H2Y9</accession>
<dbReference type="AlphaFoldDB" id="A0AAU8H2Y9"/>
<dbReference type="PANTHER" id="PTHR43281">
    <property type="entry name" value="FARNESYL DIPHOSPHATE SYNTHASE"/>
    <property type="match status" value="1"/>
</dbReference>
<dbReference type="InterPro" id="IPR008949">
    <property type="entry name" value="Isoprenoid_synthase_dom_sf"/>
</dbReference>
<evidence type="ECO:0000313" key="8">
    <source>
        <dbReference type="EMBL" id="XCH48808.1"/>
    </source>
</evidence>
<gene>
    <name evidence="8" type="ORF">V4D31_01315</name>
</gene>
<proteinExistence type="inferred from homology"/>
<dbReference type="PROSITE" id="PS00444">
    <property type="entry name" value="POLYPRENYL_SYNTHASE_2"/>
    <property type="match status" value="1"/>
</dbReference>
<reference evidence="8" key="1">
    <citation type="submission" date="2024-01" db="EMBL/GenBank/DDBJ databases">
        <title>The first autotrophic representatives of the genus Thermodesulfovibrio.</title>
        <authorList>
            <person name="Maltseva A.I."/>
            <person name="Elcheninov A.G."/>
            <person name="Kublanov I.V."/>
            <person name="Lebedinsky A.V."/>
            <person name="Frolov E.N."/>
        </authorList>
    </citation>
    <scope>NUCLEOTIDE SEQUENCE</scope>
    <source>
        <strain evidence="8">3462-1</strain>
    </source>
</reference>
<organism evidence="8">
    <name type="scientific">Thermodesulfovibrio obliviosus</name>
    <dbReference type="NCBI Taxonomy" id="3118332"/>
    <lineage>
        <taxon>Bacteria</taxon>
        <taxon>Pseudomonadati</taxon>
        <taxon>Nitrospirota</taxon>
        <taxon>Thermodesulfovibrionia</taxon>
        <taxon>Thermodesulfovibrionales</taxon>
        <taxon>Thermodesulfovibrionaceae</taxon>
        <taxon>Thermodesulfovibrio</taxon>
    </lineage>
</organism>
<dbReference type="SFLD" id="SFLDS00005">
    <property type="entry name" value="Isoprenoid_Synthase_Type_I"/>
    <property type="match status" value="1"/>
</dbReference>
<keyword evidence="5" id="KW-0460">Magnesium</keyword>
<evidence type="ECO:0000256" key="1">
    <source>
        <dbReference type="ARBA" id="ARBA00001946"/>
    </source>
</evidence>
<dbReference type="Gene3D" id="1.10.600.10">
    <property type="entry name" value="Farnesyl Diphosphate Synthase"/>
    <property type="match status" value="1"/>
</dbReference>
<dbReference type="EMBL" id="CP144374">
    <property type="protein sequence ID" value="XCH48808.1"/>
    <property type="molecule type" value="Genomic_DNA"/>
</dbReference>
<dbReference type="KEGG" id="tob:V4D31_01315"/>
<dbReference type="SUPFAM" id="SSF48576">
    <property type="entry name" value="Terpenoid synthases"/>
    <property type="match status" value="1"/>
</dbReference>
<dbReference type="Pfam" id="PF00348">
    <property type="entry name" value="polyprenyl_synt"/>
    <property type="match status" value="1"/>
</dbReference>
<keyword evidence="3 7" id="KW-0808">Transferase</keyword>
<keyword evidence="6" id="KW-0414">Isoprene biosynthesis</keyword>
<dbReference type="PANTHER" id="PTHR43281:SF1">
    <property type="entry name" value="FARNESYL DIPHOSPHATE SYNTHASE"/>
    <property type="match status" value="1"/>
</dbReference>
<dbReference type="InterPro" id="IPR033749">
    <property type="entry name" value="Polyprenyl_synt_CS"/>
</dbReference>
<evidence type="ECO:0000256" key="4">
    <source>
        <dbReference type="ARBA" id="ARBA00022723"/>
    </source>
</evidence>
<evidence type="ECO:0000256" key="3">
    <source>
        <dbReference type="ARBA" id="ARBA00022679"/>
    </source>
</evidence>
<dbReference type="RefSeq" id="WP_353686448.1">
    <property type="nucleotide sequence ID" value="NZ_CP144374.1"/>
</dbReference>
<comment type="similarity">
    <text evidence="2 7">Belongs to the FPP/GGPP synthase family.</text>
</comment>
<keyword evidence="4" id="KW-0479">Metal-binding</keyword>
<dbReference type="FunFam" id="1.10.600.10:FF:000001">
    <property type="entry name" value="Geranylgeranyl diphosphate synthase"/>
    <property type="match status" value="1"/>
</dbReference>
<dbReference type="NCBIfam" id="NF045485">
    <property type="entry name" value="FPPsyn"/>
    <property type="match status" value="1"/>
</dbReference>
<evidence type="ECO:0000256" key="2">
    <source>
        <dbReference type="ARBA" id="ARBA00006706"/>
    </source>
</evidence>
<comment type="cofactor">
    <cofactor evidence="1">
        <name>Mg(2+)</name>
        <dbReference type="ChEBI" id="CHEBI:18420"/>
    </cofactor>
</comment>
<dbReference type="GO" id="GO:0046872">
    <property type="term" value="F:metal ion binding"/>
    <property type="evidence" value="ECO:0007669"/>
    <property type="project" value="UniProtKB-KW"/>
</dbReference>
<dbReference type="CDD" id="cd00685">
    <property type="entry name" value="Trans_IPPS_HT"/>
    <property type="match status" value="1"/>
</dbReference>
<dbReference type="SFLD" id="SFLDG01017">
    <property type="entry name" value="Polyprenyl_Transferase_Like"/>
    <property type="match status" value="1"/>
</dbReference>
<dbReference type="PROSITE" id="PS00723">
    <property type="entry name" value="POLYPRENYL_SYNTHASE_1"/>
    <property type="match status" value="1"/>
</dbReference>
<dbReference type="GO" id="GO:0016114">
    <property type="term" value="P:terpenoid biosynthetic process"/>
    <property type="evidence" value="ECO:0007669"/>
    <property type="project" value="UniProtKB-ARBA"/>
</dbReference>
<dbReference type="InterPro" id="IPR000092">
    <property type="entry name" value="Polyprenyl_synt"/>
</dbReference>
<dbReference type="GO" id="GO:0005737">
    <property type="term" value="C:cytoplasm"/>
    <property type="evidence" value="ECO:0007669"/>
    <property type="project" value="UniProtKB-ARBA"/>
</dbReference>
<dbReference type="InterPro" id="IPR053378">
    <property type="entry name" value="Prenyl_diphosphate_synthase"/>
</dbReference>
<dbReference type="GO" id="GO:0004337">
    <property type="term" value="F:(2E,6E)-farnesyl diphosphate synthase activity"/>
    <property type="evidence" value="ECO:0007669"/>
    <property type="project" value="UniProtKB-EC"/>
</dbReference>
<evidence type="ECO:0000256" key="6">
    <source>
        <dbReference type="ARBA" id="ARBA00023229"/>
    </source>
</evidence>
<dbReference type="EC" id="2.5.1.10" evidence="8"/>
<evidence type="ECO:0000256" key="5">
    <source>
        <dbReference type="ARBA" id="ARBA00022842"/>
    </source>
</evidence>
<name>A0AAU8H2Y9_9BACT</name>
<protein>
    <submittedName>
        <fullName evidence="8">Farnesyl diphosphate synthase</fullName>
        <ecNumber evidence="8">2.5.1.10</ecNumber>
    </submittedName>
</protein>